<dbReference type="SUPFAM" id="SSF55424">
    <property type="entry name" value="FAD/NAD-linked reductases, dimerisation (C-terminal) domain"/>
    <property type="match status" value="1"/>
</dbReference>
<organism evidence="6 7">
    <name type="scientific">Amycolatopsis endophytica</name>
    <dbReference type="NCBI Taxonomy" id="860233"/>
    <lineage>
        <taxon>Bacteria</taxon>
        <taxon>Bacillati</taxon>
        <taxon>Actinomycetota</taxon>
        <taxon>Actinomycetes</taxon>
        <taxon>Pseudonocardiales</taxon>
        <taxon>Pseudonocardiaceae</taxon>
        <taxon>Amycolatopsis</taxon>
    </lineage>
</organism>
<dbReference type="AlphaFoldDB" id="A0A853BAT7"/>
<sequence length="386" mass="40413">MTASATRLRHIAVVGASLAGTLVADTLRRNGYDGRITLLGAEPHAAYSRPALSKGVLAGTEEPGDIALQPLGGDIDQRLNTRVVATDLEARRLVLDDGDDLAFDGLAITTGARPRRLADLGAAEPGARETTFRDLDDALWLARELRGRCRVVIVGAGILGMELASACVDHGAEVTVIDRQPPLLGQLGEYLANLVAAAARRAGVRFVCHPSVRLRGETSPIVELGDGRQFEGDIVLSAVGCTPNVEWLAATGLPAGGGVQVDTRGRVRENIVAAGDVAAFPADGGHRRTPLWNSALEQARTAAAALLRGDAAPPLTPAGYFWTEQFGLTIKVCGKLPAAGTPAILDGTSGTSELLLQWRDERSATTAAAVNTRVPIGKLRALARES</sequence>
<keyword evidence="2" id="KW-0285">Flavoprotein</keyword>
<evidence type="ECO:0000313" key="7">
    <source>
        <dbReference type="Proteomes" id="UP000549616"/>
    </source>
</evidence>
<dbReference type="GO" id="GO:0005737">
    <property type="term" value="C:cytoplasm"/>
    <property type="evidence" value="ECO:0007669"/>
    <property type="project" value="TreeGrafter"/>
</dbReference>
<dbReference type="PRINTS" id="PR00368">
    <property type="entry name" value="FADPNR"/>
</dbReference>
<comment type="caution">
    <text evidence="6">The sequence shown here is derived from an EMBL/GenBank/DDBJ whole genome shotgun (WGS) entry which is preliminary data.</text>
</comment>
<evidence type="ECO:0000313" key="6">
    <source>
        <dbReference type="EMBL" id="NYI91852.1"/>
    </source>
</evidence>
<dbReference type="PANTHER" id="PTHR43557:SF2">
    <property type="entry name" value="RIESKE DOMAIN-CONTAINING PROTEIN-RELATED"/>
    <property type="match status" value="1"/>
</dbReference>
<evidence type="ECO:0000259" key="5">
    <source>
        <dbReference type="Pfam" id="PF07992"/>
    </source>
</evidence>
<gene>
    <name evidence="6" type="ORF">HNR02_005227</name>
</gene>
<dbReference type="PANTHER" id="PTHR43557">
    <property type="entry name" value="APOPTOSIS-INDUCING FACTOR 1"/>
    <property type="match status" value="1"/>
</dbReference>
<dbReference type="InterPro" id="IPR050446">
    <property type="entry name" value="FAD-oxidoreductase/Apoptosis"/>
</dbReference>
<dbReference type="RefSeq" id="WP_179776178.1">
    <property type="nucleotide sequence ID" value="NZ_JACCFK010000002.1"/>
</dbReference>
<dbReference type="Gene3D" id="3.50.50.60">
    <property type="entry name" value="FAD/NAD(P)-binding domain"/>
    <property type="match status" value="2"/>
</dbReference>
<comment type="cofactor">
    <cofactor evidence="1">
        <name>FAD</name>
        <dbReference type="ChEBI" id="CHEBI:57692"/>
    </cofactor>
</comment>
<keyword evidence="4" id="KW-0560">Oxidoreductase</keyword>
<keyword evidence="7" id="KW-1185">Reference proteome</keyword>
<evidence type="ECO:0000256" key="1">
    <source>
        <dbReference type="ARBA" id="ARBA00001974"/>
    </source>
</evidence>
<accession>A0A853BAT7</accession>
<evidence type="ECO:0000256" key="4">
    <source>
        <dbReference type="ARBA" id="ARBA00023002"/>
    </source>
</evidence>
<dbReference type="InterPro" id="IPR023753">
    <property type="entry name" value="FAD/NAD-binding_dom"/>
</dbReference>
<dbReference type="Gene3D" id="3.30.390.30">
    <property type="match status" value="1"/>
</dbReference>
<dbReference type="Pfam" id="PF07992">
    <property type="entry name" value="Pyr_redox_2"/>
    <property type="match status" value="1"/>
</dbReference>
<dbReference type="GO" id="GO:0016651">
    <property type="term" value="F:oxidoreductase activity, acting on NAD(P)H"/>
    <property type="evidence" value="ECO:0007669"/>
    <property type="project" value="TreeGrafter"/>
</dbReference>
<keyword evidence="3" id="KW-0274">FAD</keyword>
<protein>
    <submittedName>
        <fullName evidence="6">NADPH-dependent 2,4-dienoyl-CoA reductase/sulfur reductase-like enzyme</fullName>
    </submittedName>
</protein>
<proteinExistence type="predicted"/>
<name>A0A853BAT7_9PSEU</name>
<feature type="domain" description="FAD/NAD(P)-binding" evidence="5">
    <location>
        <begin position="10"/>
        <end position="299"/>
    </location>
</feature>
<evidence type="ECO:0000256" key="2">
    <source>
        <dbReference type="ARBA" id="ARBA00022630"/>
    </source>
</evidence>
<dbReference type="PRINTS" id="PR00411">
    <property type="entry name" value="PNDRDTASEI"/>
</dbReference>
<dbReference type="EMBL" id="JACCFK010000002">
    <property type="protein sequence ID" value="NYI91852.1"/>
    <property type="molecule type" value="Genomic_DNA"/>
</dbReference>
<dbReference type="Proteomes" id="UP000549616">
    <property type="component" value="Unassembled WGS sequence"/>
</dbReference>
<dbReference type="SUPFAM" id="SSF51905">
    <property type="entry name" value="FAD/NAD(P)-binding domain"/>
    <property type="match status" value="2"/>
</dbReference>
<reference evidence="6 7" key="1">
    <citation type="submission" date="2020-07" db="EMBL/GenBank/DDBJ databases">
        <title>Sequencing the genomes of 1000 actinobacteria strains.</title>
        <authorList>
            <person name="Klenk H.-P."/>
        </authorList>
    </citation>
    <scope>NUCLEOTIDE SEQUENCE [LARGE SCALE GENOMIC DNA]</scope>
    <source>
        <strain evidence="6 7">DSM 104006</strain>
    </source>
</reference>
<dbReference type="InterPro" id="IPR016156">
    <property type="entry name" value="FAD/NAD-linked_Rdtase_dimer_sf"/>
</dbReference>
<dbReference type="InterPro" id="IPR036188">
    <property type="entry name" value="FAD/NAD-bd_sf"/>
</dbReference>
<evidence type="ECO:0000256" key="3">
    <source>
        <dbReference type="ARBA" id="ARBA00022827"/>
    </source>
</evidence>